<evidence type="ECO:0000256" key="1">
    <source>
        <dbReference type="ARBA" id="ARBA00004651"/>
    </source>
</evidence>
<evidence type="ECO:0000313" key="9">
    <source>
        <dbReference type="EMBL" id="NYD54887.1"/>
    </source>
</evidence>
<organism evidence="9 10">
    <name type="scientific">Microbacterium pseudoresistens</name>
    <dbReference type="NCBI Taxonomy" id="640634"/>
    <lineage>
        <taxon>Bacteria</taxon>
        <taxon>Bacillati</taxon>
        <taxon>Actinomycetota</taxon>
        <taxon>Actinomycetes</taxon>
        <taxon>Micrococcales</taxon>
        <taxon>Microbacteriaceae</taxon>
        <taxon>Microbacterium</taxon>
    </lineage>
</organism>
<dbReference type="EMBL" id="JACCBH010000001">
    <property type="protein sequence ID" value="NYD54887.1"/>
    <property type="molecule type" value="Genomic_DNA"/>
</dbReference>
<dbReference type="InterPro" id="IPR035906">
    <property type="entry name" value="MetI-like_sf"/>
</dbReference>
<proteinExistence type="inferred from homology"/>
<evidence type="ECO:0000313" key="10">
    <source>
        <dbReference type="Proteomes" id="UP000552045"/>
    </source>
</evidence>
<comment type="subcellular location">
    <subcellularLocation>
        <location evidence="1 7">Cell membrane</location>
        <topology evidence="1 7">Multi-pass membrane protein</topology>
    </subcellularLocation>
</comment>
<evidence type="ECO:0000256" key="2">
    <source>
        <dbReference type="ARBA" id="ARBA00022448"/>
    </source>
</evidence>
<dbReference type="CDD" id="cd06261">
    <property type="entry name" value="TM_PBP2"/>
    <property type="match status" value="1"/>
</dbReference>
<protein>
    <submittedName>
        <fullName evidence="9">NitT/TauT family transport system permease protein</fullName>
    </submittedName>
</protein>
<dbReference type="PANTHER" id="PTHR30151:SF0">
    <property type="entry name" value="ABC TRANSPORTER PERMEASE PROTEIN MJ0413-RELATED"/>
    <property type="match status" value="1"/>
</dbReference>
<feature type="transmembrane region" description="Helical" evidence="7">
    <location>
        <begin position="208"/>
        <end position="228"/>
    </location>
</feature>
<feature type="transmembrane region" description="Helical" evidence="7">
    <location>
        <begin position="25"/>
        <end position="47"/>
    </location>
</feature>
<reference evidence="9 10" key="1">
    <citation type="submission" date="2020-07" db="EMBL/GenBank/DDBJ databases">
        <title>Sequencing the genomes of 1000 actinobacteria strains.</title>
        <authorList>
            <person name="Klenk H.-P."/>
        </authorList>
    </citation>
    <scope>NUCLEOTIDE SEQUENCE [LARGE SCALE GENOMIC DNA]</scope>
    <source>
        <strain evidence="9 10">DSM 22185</strain>
    </source>
</reference>
<evidence type="ECO:0000256" key="6">
    <source>
        <dbReference type="ARBA" id="ARBA00023136"/>
    </source>
</evidence>
<sequence>MATATTTETIATSGRHRRRFYESNAFRIIVLLMAFVVLWQLLADYVITSPLIFTSPLKVAQYVAEQFATNGPLLNDIWTSGQEFLIGFTSAAVLGVLLGLALGANDTARKWANPLLNALYATPMLAIAPVLIVLLGLGLWPKLIIIFLECIFPVITGTMVGVTTTNRLYVEAGEVYGAKGWKALLKVYLPSSVPSIVGGLRLAIGRGVIGVIVAELFGSTAGLGHNIWNASQTLDMPAMYTSVLILAGVSVGGMSLLGWVHKKITPWEAGPRA</sequence>
<comment type="caution">
    <text evidence="9">The sequence shown here is derived from an EMBL/GenBank/DDBJ whole genome shotgun (WGS) entry which is preliminary data.</text>
</comment>
<keyword evidence="5 7" id="KW-1133">Transmembrane helix</keyword>
<evidence type="ECO:0000256" key="5">
    <source>
        <dbReference type="ARBA" id="ARBA00022989"/>
    </source>
</evidence>
<dbReference type="Pfam" id="PF00528">
    <property type="entry name" value="BPD_transp_1"/>
    <property type="match status" value="1"/>
</dbReference>
<dbReference type="PANTHER" id="PTHR30151">
    <property type="entry name" value="ALKANE SULFONATE ABC TRANSPORTER-RELATED, MEMBRANE SUBUNIT"/>
    <property type="match status" value="1"/>
</dbReference>
<dbReference type="SUPFAM" id="SSF161098">
    <property type="entry name" value="MetI-like"/>
    <property type="match status" value="1"/>
</dbReference>
<dbReference type="PROSITE" id="PS50928">
    <property type="entry name" value="ABC_TM1"/>
    <property type="match status" value="1"/>
</dbReference>
<feature type="transmembrane region" description="Helical" evidence="7">
    <location>
        <begin position="115"/>
        <end position="137"/>
    </location>
</feature>
<keyword evidence="4 7" id="KW-0812">Transmembrane</keyword>
<keyword evidence="2 7" id="KW-0813">Transport</keyword>
<dbReference type="AlphaFoldDB" id="A0A7Y9EVT3"/>
<feature type="transmembrane region" description="Helical" evidence="7">
    <location>
        <begin position="84"/>
        <end position="103"/>
    </location>
</feature>
<dbReference type="InterPro" id="IPR000515">
    <property type="entry name" value="MetI-like"/>
</dbReference>
<keyword evidence="6 7" id="KW-0472">Membrane</keyword>
<evidence type="ECO:0000259" key="8">
    <source>
        <dbReference type="PROSITE" id="PS50928"/>
    </source>
</evidence>
<evidence type="ECO:0000256" key="3">
    <source>
        <dbReference type="ARBA" id="ARBA00022475"/>
    </source>
</evidence>
<dbReference type="Gene3D" id="1.10.3720.10">
    <property type="entry name" value="MetI-like"/>
    <property type="match status" value="1"/>
</dbReference>
<name>A0A7Y9EVT3_9MICO</name>
<accession>A0A7Y9EVT3</accession>
<evidence type="ECO:0000256" key="7">
    <source>
        <dbReference type="RuleBase" id="RU363032"/>
    </source>
</evidence>
<gene>
    <name evidence="9" type="ORF">BKA02_001942</name>
</gene>
<dbReference type="GO" id="GO:0055085">
    <property type="term" value="P:transmembrane transport"/>
    <property type="evidence" value="ECO:0007669"/>
    <property type="project" value="InterPro"/>
</dbReference>
<dbReference type="GO" id="GO:0005886">
    <property type="term" value="C:plasma membrane"/>
    <property type="evidence" value="ECO:0007669"/>
    <property type="project" value="UniProtKB-SubCell"/>
</dbReference>
<dbReference type="Proteomes" id="UP000552045">
    <property type="component" value="Unassembled WGS sequence"/>
</dbReference>
<comment type="similarity">
    <text evidence="7">Belongs to the binding-protein-dependent transport system permease family.</text>
</comment>
<evidence type="ECO:0000256" key="4">
    <source>
        <dbReference type="ARBA" id="ARBA00022692"/>
    </source>
</evidence>
<keyword evidence="10" id="KW-1185">Reference proteome</keyword>
<feature type="transmembrane region" description="Helical" evidence="7">
    <location>
        <begin position="143"/>
        <end position="162"/>
    </location>
</feature>
<keyword evidence="3" id="KW-1003">Cell membrane</keyword>
<feature type="domain" description="ABC transmembrane type-1" evidence="8">
    <location>
        <begin position="77"/>
        <end position="258"/>
    </location>
</feature>
<feature type="transmembrane region" description="Helical" evidence="7">
    <location>
        <begin position="240"/>
        <end position="260"/>
    </location>
</feature>
<dbReference type="RefSeq" id="WP_179433573.1">
    <property type="nucleotide sequence ID" value="NZ_BAABLC010000002.1"/>
</dbReference>